<keyword evidence="5" id="KW-0238">DNA-binding</keyword>
<dbReference type="InterPro" id="IPR011006">
    <property type="entry name" value="CheY-like_superfamily"/>
</dbReference>
<dbReference type="RefSeq" id="WP_313998366.1">
    <property type="nucleotide sequence ID" value="NZ_JASJOT010000011.1"/>
</dbReference>
<dbReference type="InterPro" id="IPR018062">
    <property type="entry name" value="HTH_AraC-typ_CS"/>
</dbReference>
<dbReference type="Pfam" id="PF02518">
    <property type="entry name" value="HATPase_c"/>
    <property type="match status" value="1"/>
</dbReference>
<dbReference type="SMART" id="SM00388">
    <property type="entry name" value="HisKA"/>
    <property type="match status" value="1"/>
</dbReference>
<dbReference type="SUPFAM" id="SSF55874">
    <property type="entry name" value="ATPase domain of HSP90 chaperone/DNA topoisomerase II/histidine kinase"/>
    <property type="match status" value="1"/>
</dbReference>
<dbReference type="Gene3D" id="2.60.40.10">
    <property type="entry name" value="Immunoglobulins"/>
    <property type="match status" value="1"/>
</dbReference>
<dbReference type="Pfam" id="PF00072">
    <property type="entry name" value="Response_reg"/>
    <property type="match status" value="1"/>
</dbReference>
<dbReference type="CDD" id="cd17574">
    <property type="entry name" value="REC_OmpR"/>
    <property type="match status" value="1"/>
</dbReference>
<dbReference type="Gene3D" id="2.130.10.10">
    <property type="entry name" value="YVTN repeat-like/Quinoprotein amine dehydrogenase"/>
    <property type="match status" value="2"/>
</dbReference>
<dbReference type="InterPro" id="IPR036097">
    <property type="entry name" value="HisK_dim/P_sf"/>
</dbReference>
<evidence type="ECO:0000259" key="8">
    <source>
        <dbReference type="PROSITE" id="PS01124"/>
    </source>
</evidence>
<protein>
    <recommendedName>
        <fullName evidence="2">histidine kinase</fullName>
        <ecNumber evidence="2">2.7.13.3</ecNumber>
    </recommendedName>
</protein>
<dbReference type="SUPFAM" id="SSF52172">
    <property type="entry name" value="CheY-like"/>
    <property type="match status" value="1"/>
</dbReference>
<dbReference type="InterPro" id="IPR009057">
    <property type="entry name" value="Homeodomain-like_sf"/>
</dbReference>
<dbReference type="PRINTS" id="PR00344">
    <property type="entry name" value="BCTRLSENSOR"/>
</dbReference>
<evidence type="ECO:0000256" key="4">
    <source>
        <dbReference type="ARBA" id="ARBA00023015"/>
    </source>
</evidence>
<dbReference type="PANTHER" id="PTHR43547:SF2">
    <property type="entry name" value="HYBRID SIGNAL TRANSDUCTION HISTIDINE KINASE C"/>
    <property type="match status" value="1"/>
</dbReference>
<feature type="domain" description="Histidine kinase" evidence="9">
    <location>
        <begin position="864"/>
        <end position="1097"/>
    </location>
</feature>
<evidence type="ECO:0000256" key="3">
    <source>
        <dbReference type="ARBA" id="ARBA00022553"/>
    </source>
</evidence>
<dbReference type="PROSITE" id="PS50109">
    <property type="entry name" value="HIS_KIN"/>
    <property type="match status" value="1"/>
</dbReference>
<dbReference type="PANTHER" id="PTHR43547">
    <property type="entry name" value="TWO-COMPONENT HISTIDINE KINASE"/>
    <property type="match status" value="1"/>
</dbReference>
<dbReference type="Pfam" id="PF07495">
    <property type="entry name" value="Y_Y_Y"/>
    <property type="match status" value="1"/>
</dbReference>
<dbReference type="CDD" id="cd00082">
    <property type="entry name" value="HisKA"/>
    <property type="match status" value="1"/>
</dbReference>
<keyword evidence="4" id="KW-0805">Transcription regulation</keyword>
<dbReference type="SUPFAM" id="SSF46689">
    <property type="entry name" value="Homeodomain-like"/>
    <property type="match status" value="1"/>
</dbReference>
<name>A0ABT7CM73_9BACT</name>
<dbReference type="SMART" id="SM00448">
    <property type="entry name" value="REC"/>
    <property type="match status" value="1"/>
</dbReference>
<comment type="catalytic activity">
    <reaction evidence="1">
        <text>ATP + protein L-histidine = ADP + protein N-phospho-L-histidine.</text>
        <dbReference type="EC" id="2.7.13.3"/>
    </reaction>
</comment>
<dbReference type="Pfam" id="PF00512">
    <property type="entry name" value="HisKA"/>
    <property type="match status" value="1"/>
</dbReference>
<dbReference type="InterPro" id="IPR001789">
    <property type="entry name" value="Sig_transdc_resp-reg_receiver"/>
</dbReference>
<evidence type="ECO:0000259" key="10">
    <source>
        <dbReference type="PROSITE" id="PS50110"/>
    </source>
</evidence>
<dbReference type="InterPro" id="IPR018060">
    <property type="entry name" value="HTH_AraC"/>
</dbReference>
<dbReference type="EC" id="2.7.13.3" evidence="2"/>
<feature type="domain" description="Response regulatory" evidence="10">
    <location>
        <begin position="1157"/>
        <end position="1272"/>
    </location>
</feature>
<dbReference type="Gene3D" id="3.30.565.10">
    <property type="entry name" value="Histidine kinase-like ATPase, C-terminal domain"/>
    <property type="match status" value="1"/>
</dbReference>
<gene>
    <name evidence="11" type="ORF">QNI19_18075</name>
</gene>
<reference evidence="11 12" key="1">
    <citation type="submission" date="2023-05" db="EMBL/GenBank/DDBJ databases">
        <authorList>
            <person name="Zhang X."/>
        </authorList>
    </citation>
    <scope>NUCLEOTIDE SEQUENCE [LARGE SCALE GENOMIC DNA]</scope>
    <source>
        <strain evidence="11 12">DM2B3-1</strain>
    </source>
</reference>
<organism evidence="11 12">
    <name type="scientific">Xanthocytophaga flava</name>
    <dbReference type="NCBI Taxonomy" id="3048013"/>
    <lineage>
        <taxon>Bacteria</taxon>
        <taxon>Pseudomonadati</taxon>
        <taxon>Bacteroidota</taxon>
        <taxon>Cytophagia</taxon>
        <taxon>Cytophagales</taxon>
        <taxon>Rhodocytophagaceae</taxon>
        <taxon>Xanthocytophaga</taxon>
    </lineage>
</organism>
<feature type="modified residue" description="4-aspartylphosphate" evidence="7">
    <location>
        <position position="1205"/>
    </location>
</feature>
<evidence type="ECO:0000259" key="9">
    <source>
        <dbReference type="PROSITE" id="PS50109"/>
    </source>
</evidence>
<dbReference type="Gene3D" id="1.10.287.130">
    <property type="match status" value="1"/>
</dbReference>
<evidence type="ECO:0000313" key="12">
    <source>
        <dbReference type="Proteomes" id="UP001228581"/>
    </source>
</evidence>
<dbReference type="InterPro" id="IPR005467">
    <property type="entry name" value="His_kinase_dom"/>
</dbReference>
<evidence type="ECO:0000256" key="1">
    <source>
        <dbReference type="ARBA" id="ARBA00000085"/>
    </source>
</evidence>
<dbReference type="EMBL" id="JASJOT010000011">
    <property type="protein sequence ID" value="MDJ1494853.1"/>
    <property type="molecule type" value="Genomic_DNA"/>
</dbReference>
<dbReference type="InterPro" id="IPR003594">
    <property type="entry name" value="HATPase_dom"/>
</dbReference>
<dbReference type="Pfam" id="PF07494">
    <property type="entry name" value="Reg_prop"/>
    <property type="match status" value="11"/>
</dbReference>
<dbReference type="SUPFAM" id="SSF47384">
    <property type="entry name" value="Homodimeric domain of signal transducing histidine kinase"/>
    <property type="match status" value="1"/>
</dbReference>
<dbReference type="SMART" id="SM00387">
    <property type="entry name" value="HATPase_c"/>
    <property type="match status" value="1"/>
</dbReference>
<dbReference type="InterPro" id="IPR013783">
    <property type="entry name" value="Ig-like_fold"/>
</dbReference>
<dbReference type="PROSITE" id="PS00041">
    <property type="entry name" value="HTH_ARAC_FAMILY_1"/>
    <property type="match status" value="1"/>
</dbReference>
<dbReference type="Gene3D" id="3.40.50.2300">
    <property type="match status" value="1"/>
</dbReference>
<evidence type="ECO:0000256" key="6">
    <source>
        <dbReference type="ARBA" id="ARBA00023163"/>
    </source>
</evidence>
<feature type="domain" description="HTH araC/xylS-type" evidence="8">
    <location>
        <begin position="1304"/>
        <end position="1403"/>
    </location>
</feature>
<dbReference type="Pfam" id="PF12833">
    <property type="entry name" value="HTH_18"/>
    <property type="match status" value="1"/>
</dbReference>
<keyword evidence="12" id="KW-1185">Reference proteome</keyword>
<sequence length="1404" mass="158711">MLKSIYDLLFNYIPKLTFWLVCLFVCHIVVAKADPHITFQSLQEGLSNQVITCMLKDYKGYMWIGTYSGLNRYDGSDFVVYEHNLAGIRTISHNVIGAIIEDKSHKLWVGTSNGLNIYNRDKDRFEVLPGLGRTDTLNVRALFCDQKDNIWIGTAGDGLFMYDQRTSKLTHFTHNPSNPHSICSDFVKAIIADREGNLWIGTRDGLDRLEAKSKQFTHFVSDANLSSKLSNNAISSLTIDAQGAIWIGTYGGGLNKLIKKQNTYCFQHFRKNKLAGSLSNDIVLSLLLDQKGGLWVGTENGGLNYLLPESDTFVQYKSEEGNPQSLSSNSIWSLYEDNNGLLWIGTYYKGLNIYDAHAEKFQSYQRNAFSKQTLVNNQVRSFAEDETGNLWIATDGGGINYFNTQNRQFTEPIVNASLSSKAILSILYDSRHTLWLGSWGAGVDHYTRNGTRLNNYRFDGVLKNKRYNISTLYEDKAGQIWAGTSGNGLFVYKSDKDCFVQVLDESNKTHLNKSAYISALLQDKQGQLWVGTLYGLICMKPEKEGKYSFQEYLYNADPRKGGSSFAINTLFEDRKGNLWIGTMDDLNLFHPENGSFTVFTKENGLPGSTIRGIVEDPAGNLWISTNKGLSMFNPSKSYFKNYFKEDGLVTNEFYPNAFIQMSNGEFFLGGNNGISSFLPTRMTTNHIVPPVYITGFNLFNTPAKIGQPGSPLEKSISETTHITLTHKQTSFSIEFVALNFTHSSKNQYAYMLEGFDTEWNQAGTQRIATYTNLDAGTYLFKVKGSNNEGIWNKTPTTLQITILPPIWATKWAYMLYILLFSALLWTFIKLKMNQIAQAQKLEMEQLTHAKQEELNRMKEQFFTNVSHELRTPLTLILSPLEQIISHGQVEGEVKDKIRLVYTHAERLNGLVNELMDFSKLEESKLKIRVQKEDICRCTQAWYTLFAEQARQRQIDYQFVYPTQTIEAWFDKNKMEKIVLNLISNAFKYTPERGTIQVGVELIQTKVDLVENKHPLSYSSEHIRLWVADNGSGIGKEYIGKIFDRFFQSPEDETQYNTGTGIGLALVKNLVELHHGIIQVSSEKGIRTCFEVLLPLGNAHFESHEIITNNTDPIQCNTTGAVAEITSEIPKAPEINSSRIIPLSSMTSTRDTAAQAPVILIVEDNAELRKYLAAILSEEYRILEAADGDAGFRLATEQIPDLIISDILMPRCGGIDLCQKVKTDMRISHIPVLLLTAKTSVSDQIAGVENGADVYVTKPFNTQLLLVQIHQLIHSRRELYAHFSQDVYLRPNRLADNELDEQFLQKVIGYILQNLTDSNLSVEGLAESVNLSRSNMYRKLKALTGTSVIEFIRIIRLKEALKLMETKKHSLAEIAYLTGFTSPAYFTKSFKEHYGKPPSEYLKAS</sequence>
<dbReference type="InterPro" id="IPR036890">
    <property type="entry name" value="HATPase_C_sf"/>
</dbReference>
<dbReference type="SUPFAM" id="SSF63829">
    <property type="entry name" value="Calcium-dependent phosphotriesterase"/>
    <property type="match status" value="4"/>
</dbReference>
<keyword evidence="6" id="KW-0804">Transcription</keyword>
<dbReference type="PROSITE" id="PS01124">
    <property type="entry name" value="HTH_ARAC_FAMILY_2"/>
    <property type="match status" value="1"/>
</dbReference>
<dbReference type="SMART" id="SM00342">
    <property type="entry name" value="HTH_ARAC"/>
    <property type="match status" value="1"/>
</dbReference>
<proteinExistence type="predicted"/>
<evidence type="ECO:0000256" key="5">
    <source>
        <dbReference type="ARBA" id="ARBA00023125"/>
    </source>
</evidence>
<accession>A0ABT7CM73</accession>
<dbReference type="PROSITE" id="PS50110">
    <property type="entry name" value="RESPONSE_REGULATORY"/>
    <property type="match status" value="1"/>
</dbReference>
<keyword evidence="3 7" id="KW-0597">Phosphoprotein</keyword>
<comment type="caution">
    <text evidence="11">The sequence shown here is derived from an EMBL/GenBank/DDBJ whole genome shotgun (WGS) entry which is preliminary data.</text>
</comment>
<evidence type="ECO:0000256" key="2">
    <source>
        <dbReference type="ARBA" id="ARBA00012438"/>
    </source>
</evidence>
<evidence type="ECO:0000256" key="7">
    <source>
        <dbReference type="PROSITE-ProRule" id="PRU00169"/>
    </source>
</evidence>
<dbReference type="InterPro" id="IPR004358">
    <property type="entry name" value="Sig_transdc_His_kin-like_C"/>
</dbReference>
<dbReference type="Proteomes" id="UP001228581">
    <property type="component" value="Unassembled WGS sequence"/>
</dbReference>
<dbReference type="InterPro" id="IPR015943">
    <property type="entry name" value="WD40/YVTN_repeat-like_dom_sf"/>
</dbReference>
<dbReference type="InterPro" id="IPR011123">
    <property type="entry name" value="Y_Y_Y"/>
</dbReference>
<dbReference type="InterPro" id="IPR011110">
    <property type="entry name" value="Reg_prop"/>
</dbReference>
<dbReference type="InterPro" id="IPR003661">
    <property type="entry name" value="HisK_dim/P_dom"/>
</dbReference>
<evidence type="ECO:0000313" key="11">
    <source>
        <dbReference type="EMBL" id="MDJ1494853.1"/>
    </source>
</evidence>
<dbReference type="Gene3D" id="1.10.10.60">
    <property type="entry name" value="Homeodomain-like"/>
    <property type="match status" value="1"/>
</dbReference>